<proteinExistence type="predicted"/>
<evidence type="ECO:0000313" key="1">
    <source>
        <dbReference type="EMBL" id="MDG5899366.1"/>
    </source>
</evidence>
<dbReference type="AlphaFoldDB" id="A0AAW6QUL1"/>
<dbReference type="RefSeq" id="WP_011626033.1">
    <property type="nucleotide sequence ID" value="NZ_SUNE01000003.1"/>
</dbReference>
<gene>
    <name evidence="1" type="ORF">E2650_05500</name>
</gene>
<reference evidence="1" key="1">
    <citation type="journal article" date="2019" name="Int J Environ Res Public Health">
        <title>Characterization of Chromosome-Mediated BlaOXA-894 in Shewanella xiamenensis Isolated from Pig Wastewater.</title>
        <authorList>
            <person name="Zou H."/>
            <person name="Zhou Z."/>
            <person name="Xia H."/>
            <person name="Zhao Q."/>
            <person name="Li X."/>
        </authorList>
    </citation>
    <scope>NUCLEOTIDE SEQUENCE</scope>
    <source>
        <strain evidence="1">2015oxa</strain>
    </source>
</reference>
<protein>
    <submittedName>
        <fullName evidence="1">Uncharacterized protein</fullName>
    </submittedName>
</protein>
<dbReference type="EMBL" id="SUNE01000003">
    <property type="protein sequence ID" value="MDG5899366.1"/>
    <property type="molecule type" value="Genomic_DNA"/>
</dbReference>
<sequence>MLDRVNFCSDLVSTAINAIETNDQTSALANLNALKNVINGLKFGDQVTAKAIKQVAKNTGLDDIKALEALVLTGCTTFGRGHGLQQSTLADFLLREANIAKNVTLPILGVK</sequence>
<dbReference type="Proteomes" id="UP001152518">
    <property type="component" value="Unassembled WGS sequence"/>
</dbReference>
<comment type="caution">
    <text evidence="1">The sequence shown here is derived from an EMBL/GenBank/DDBJ whole genome shotgun (WGS) entry which is preliminary data.</text>
</comment>
<name>A0AAW6QUL1_9GAMM</name>
<reference evidence="1" key="2">
    <citation type="submission" date="2019-04" db="EMBL/GenBank/DDBJ databases">
        <authorList>
            <person name="Zou H."/>
        </authorList>
    </citation>
    <scope>NUCLEOTIDE SEQUENCE</scope>
    <source>
        <strain evidence="1">2015oxa</strain>
    </source>
</reference>
<organism evidence="1">
    <name type="scientific">Shewanella xiamenensis</name>
    <dbReference type="NCBI Taxonomy" id="332186"/>
    <lineage>
        <taxon>Bacteria</taxon>
        <taxon>Pseudomonadati</taxon>
        <taxon>Pseudomonadota</taxon>
        <taxon>Gammaproteobacteria</taxon>
        <taxon>Alteromonadales</taxon>
        <taxon>Shewanellaceae</taxon>
        <taxon>Shewanella</taxon>
    </lineage>
</organism>
<accession>A0AAW6QUL1</accession>